<dbReference type="InterPro" id="IPR013024">
    <property type="entry name" value="GGCT-like"/>
</dbReference>
<proteinExistence type="inferred from homology"/>
<comment type="caution">
    <text evidence="5">The sequence shown here is derived from an EMBL/GenBank/DDBJ whole genome shotgun (WGS) entry which is preliminary data.</text>
</comment>
<dbReference type="PANTHER" id="PTHR31544:SF2">
    <property type="entry name" value="AIG2-LIKE PROTEIN D"/>
    <property type="match status" value="1"/>
</dbReference>
<dbReference type="Proteomes" id="UP000193498">
    <property type="component" value="Unassembled WGS sequence"/>
</dbReference>
<keyword evidence="6" id="KW-1185">Reference proteome</keyword>
<dbReference type="CDD" id="cd06661">
    <property type="entry name" value="GGCT_like"/>
    <property type="match status" value="1"/>
</dbReference>
<dbReference type="InterPro" id="IPR045038">
    <property type="entry name" value="AIG2-like"/>
</dbReference>
<feature type="domain" description="Gamma-glutamylcyclotransferase AIG2-like" evidence="4">
    <location>
        <begin position="4"/>
        <end position="128"/>
    </location>
</feature>
<reference evidence="5 6" key="1">
    <citation type="submission" date="2016-07" db="EMBL/GenBank/DDBJ databases">
        <title>Pervasive Adenine N6-methylation of Active Genes in Fungi.</title>
        <authorList>
            <consortium name="DOE Joint Genome Institute"/>
            <person name="Mondo S.J."/>
            <person name="Dannebaum R.O."/>
            <person name="Kuo R.C."/>
            <person name="Labutti K."/>
            <person name="Haridas S."/>
            <person name="Kuo A."/>
            <person name="Salamov A."/>
            <person name="Ahrendt S.R."/>
            <person name="Lipzen A."/>
            <person name="Sullivan W."/>
            <person name="Andreopoulos W.B."/>
            <person name="Clum A."/>
            <person name="Lindquist E."/>
            <person name="Daum C."/>
            <person name="Ramamoorthy G.K."/>
            <person name="Gryganskyi A."/>
            <person name="Culley D."/>
            <person name="Magnuson J.K."/>
            <person name="James T.Y."/>
            <person name="O'Malley M.A."/>
            <person name="Stajich J.E."/>
            <person name="Spatafora J.W."/>
            <person name="Visel A."/>
            <person name="Grigoriev I.V."/>
        </authorList>
    </citation>
    <scope>NUCLEOTIDE SEQUENCE [LARGE SCALE GENOMIC DNA]</scope>
    <source>
        <strain evidence="5 6">CBS 931.73</strain>
    </source>
</reference>
<dbReference type="SUPFAM" id="SSF110857">
    <property type="entry name" value="Gamma-glutamyl cyclotransferase-like"/>
    <property type="match status" value="1"/>
</dbReference>
<accession>A0A1Y1YHT5</accession>
<dbReference type="AlphaFoldDB" id="A0A1Y1YHT5"/>
<dbReference type="GO" id="GO:0016740">
    <property type="term" value="F:transferase activity"/>
    <property type="evidence" value="ECO:0007669"/>
    <property type="project" value="UniProtKB-KW"/>
</dbReference>
<comment type="similarity">
    <text evidence="1">Belongs to the gamma-glutamylcyclotransferase family.</text>
</comment>
<keyword evidence="2" id="KW-0808">Transferase</keyword>
<dbReference type="Pfam" id="PF06094">
    <property type="entry name" value="GGACT"/>
    <property type="match status" value="1"/>
</dbReference>
<evidence type="ECO:0000256" key="2">
    <source>
        <dbReference type="ARBA" id="ARBA00022679"/>
    </source>
</evidence>
<evidence type="ECO:0000256" key="1">
    <source>
        <dbReference type="ARBA" id="ARBA00008861"/>
    </source>
</evidence>
<sequence>MSSLFVYGTLMSPEVISRVIATLQCSTGLSRLTFRPASLKVLGAQYPAIVQSKLDSVEGIVVSGLSQEDIALLDLYEGEQYRRVSVQVETAVKYGSELLGTPDVPSEHLAVETYVWAHGLQGLSHLDWNFQDFVNESLKKWLTNEEEFRQVDVYHTEK</sequence>
<evidence type="ECO:0000259" key="4">
    <source>
        <dbReference type="Pfam" id="PF06094"/>
    </source>
</evidence>
<dbReference type="OrthoDB" id="1044435at2759"/>
<protein>
    <recommendedName>
        <fullName evidence="3">Putative gamma-glutamylcyclotransferase</fullName>
    </recommendedName>
</protein>
<dbReference type="EMBL" id="MCFE01000131">
    <property type="protein sequence ID" value="ORX97535.1"/>
    <property type="molecule type" value="Genomic_DNA"/>
</dbReference>
<dbReference type="InParanoid" id="A0A1Y1YHT5"/>
<dbReference type="InterPro" id="IPR036568">
    <property type="entry name" value="GGCT-like_sf"/>
</dbReference>
<organism evidence="5 6">
    <name type="scientific">Basidiobolus meristosporus CBS 931.73</name>
    <dbReference type="NCBI Taxonomy" id="1314790"/>
    <lineage>
        <taxon>Eukaryota</taxon>
        <taxon>Fungi</taxon>
        <taxon>Fungi incertae sedis</taxon>
        <taxon>Zoopagomycota</taxon>
        <taxon>Entomophthoromycotina</taxon>
        <taxon>Basidiobolomycetes</taxon>
        <taxon>Basidiobolales</taxon>
        <taxon>Basidiobolaceae</taxon>
        <taxon>Basidiobolus</taxon>
    </lineage>
</organism>
<evidence type="ECO:0000313" key="5">
    <source>
        <dbReference type="EMBL" id="ORX97535.1"/>
    </source>
</evidence>
<evidence type="ECO:0000256" key="3">
    <source>
        <dbReference type="ARBA" id="ARBA00030602"/>
    </source>
</evidence>
<dbReference type="Gene3D" id="3.10.490.10">
    <property type="entry name" value="Gamma-glutamyl cyclotransferase-like"/>
    <property type="match status" value="1"/>
</dbReference>
<evidence type="ECO:0000313" key="6">
    <source>
        <dbReference type="Proteomes" id="UP000193498"/>
    </source>
</evidence>
<gene>
    <name evidence="5" type="ORF">K493DRAFT_336516</name>
</gene>
<name>A0A1Y1YHT5_9FUNG</name>
<dbReference type="InterPro" id="IPR009288">
    <property type="entry name" value="AIG2-like_dom"/>
</dbReference>
<dbReference type="PANTHER" id="PTHR31544">
    <property type="entry name" value="AIG2-LIKE PROTEIN D"/>
    <property type="match status" value="1"/>
</dbReference>